<keyword evidence="3" id="KW-1185">Reference proteome</keyword>
<dbReference type="Pfam" id="PF13650">
    <property type="entry name" value="Asp_protease_2"/>
    <property type="match status" value="1"/>
</dbReference>
<organism evidence="2 3">
    <name type="scientific">Psychroserpens ponticola</name>
    <dbReference type="NCBI Taxonomy" id="2932268"/>
    <lineage>
        <taxon>Bacteria</taxon>
        <taxon>Pseudomonadati</taxon>
        <taxon>Bacteroidota</taxon>
        <taxon>Flavobacteriia</taxon>
        <taxon>Flavobacteriales</taxon>
        <taxon>Flavobacteriaceae</taxon>
        <taxon>Psychroserpens</taxon>
    </lineage>
</organism>
<feature type="chain" id="PRO_5047548953" evidence="1">
    <location>
        <begin position="23"/>
        <end position="408"/>
    </location>
</feature>
<feature type="signal peptide" evidence="1">
    <location>
        <begin position="1"/>
        <end position="22"/>
    </location>
</feature>
<name>A0ABY7S1K5_9FLAO</name>
<dbReference type="CDD" id="cd05483">
    <property type="entry name" value="retropepsin_like_bacteria"/>
    <property type="match status" value="1"/>
</dbReference>
<proteinExistence type="predicted"/>
<reference evidence="2 3" key="1">
    <citation type="submission" date="2023-01" db="EMBL/GenBank/DDBJ databases">
        <title>Psychroserpens ponticola sp. nov., isolated from seawater.</title>
        <authorList>
            <person name="Kristyanto S."/>
            <person name="Jung J."/>
            <person name="Kim J.M."/>
            <person name="Jeon C.O."/>
        </authorList>
    </citation>
    <scope>NUCLEOTIDE SEQUENCE [LARGE SCALE GENOMIC DNA]</scope>
    <source>
        <strain evidence="2 3">MSW6</strain>
    </source>
</reference>
<gene>
    <name evidence="2" type="ORF">MUN68_007200</name>
</gene>
<dbReference type="InterPro" id="IPR034122">
    <property type="entry name" value="Retropepsin-like_bacterial"/>
</dbReference>
<dbReference type="EMBL" id="CP116221">
    <property type="protein sequence ID" value="WCO03278.1"/>
    <property type="molecule type" value="Genomic_DNA"/>
</dbReference>
<evidence type="ECO:0000313" key="3">
    <source>
        <dbReference type="Proteomes" id="UP001202717"/>
    </source>
</evidence>
<dbReference type="RefSeq" id="WP_249994417.1">
    <property type="nucleotide sequence ID" value="NZ_CP116221.1"/>
</dbReference>
<dbReference type="Gene3D" id="2.40.70.10">
    <property type="entry name" value="Acid Proteases"/>
    <property type="match status" value="1"/>
</dbReference>
<sequence length="408" mass="46045">MKKTSQLLLLILFGSFVTTICAQTKTFKDGKVKTNNYFEELPFEFEKNKIIIPVEIQGTIYRFLLDTGAPNIISKEVQKAIEPRSVVTLSTSDANNLKQDLDIVTLESLKLGSVEFQNFSALVFDLNGSDIFKCFGIDGFIGSNLLRHTIIQINAEQKKLILTDNIKRLNLNKNQSKKIKLIGDQSSPYVWINIIGQDKGKEMILIDTGMGNLYDLSEDNYNIFKTKNIYNEIGKSIGASSLSLFGEVPIDSQTRVHLPKLVINNFEINNTITHTTKGDHSRIGAELLNHGVMTIDYKNKRLYFNPYKTSLNLEGDFGFTQTLKNNKLVIGYVWDQDLKTKIEYGDEILEVNGIEVITANFCDHVTKKSVLKTLNAVTLKVLKNDGNVLNLKLEKKPLSSIFDNFNIN</sequence>
<accession>A0ABY7S1K5</accession>
<evidence type="ECO:0000256" key="1">
    <source>
        <dbReference type="SAM" id="SignalP"/>
    </source>
</evidence>
<evidence type="ECO:0000313" key="2">
    <source>
        <dbReference type="EMBL" id="WCO03278.1"/>
    </source>
</evidence>
<dbReference type="Proteomes" id="UP001202717">
    <property type="component" value="Chromosome"/>
</dbReference>
<dbReference type="InterPro" id="IPR021109">
    <property type="entry name" value="Peptidase_aspartic_dom_sf"/>
</dbReference>
<protein>
    <submittedName>
        <fullName evidence="2">Retropepsin-like aspartic protease</fullName>
    </submittedName>
</protein>
<keyword evidence="1" id="KW-0732">Signal</keyword>